<name>A0AAN8NFM6_9PEZI</name>
<comment type="caution">
    <text evidence="2">The sequence shown here is derived from an EMBL/GenBank/DDBJ whole genome shotgun (WGS) entry which is preliminary data.</text>
</comment>
<feature type="chain" id="PRO_5042973383" evidence="1">
    <location>
        <begin position="19"/>
        <end position="544"/>
    </location>
</feature>
<proteinExistence type="predicted"/>
<organism evidence="2 3">
    <name type="scientific">Arthrobotrys conoides</name>
    <dbReference type="NCBI Taxonomy" id="74498"/>
    <lineage>
        <taxon>Eukaryota</taxon>
        <taxon>Fungi</taxon>
        <taxon>Dikarya</taxon>
        <taxon>Ascomycota</taxon>
        <taxon>Pezizomycotina</taxon>
        <taxon>Orbiliomycetes</taxon>
        <taxon>Orbiliales</taxon>
        <taxon>Orbiliaceae</taxon>
        <taxon>Arthrobotrys</taxon>
    </lineage>
</organism>
<sequence length="544" mass="52958">MKTSIFLIAPFLISFSSASLINRSYGGIAEAGVQQAGGPIARKYIRRDRVLRRQIPQLPKVPTGGVPGAQPQLPGVVPTIPEVASSSAQAEEPATTVAMVVPPTTTAAVPVVPSAAPVVPVVSSAASVVPVVSSAAPVVPVLSSAAPVIPVVSSAAPVMPVVSSAAPVVPVIPTKAPVMPVVPVVPVTPGMAPGGPGGPGAAPIVIPPGSGDLPGRAPTGPVEEPLKVEGELPPGFSVIGSVTAPSGVLEEPVKSSAAPSAAVPTKVATVAPVPVSSGAAGLPSTMPPTLPDAGIPTSGAPGLPAVSTGLAKLPLPSDPTKAPVSSALGGPSLSTSLAGLLTSSAPAGVPVSSAPAALPLPTTPSQVVPVVPGAEKPVAVRPSFGNFQPVVSSAAAEPVLPALPTGFSVISSNIPAAAAATAGMHDFSRNAAANRNGQVNADATPVNPGSQVTPSALPEGFKVISEGTAKPTGNARASATSSSPGAGVTPIGLSGIDKGAGVAGNLPAGFQVIEAPAATTLVKRVRRSVPQNDEELMYRYGSSK</sequence>
<accession>A0AAN8NFM6</accession>
<dbReference type="AlphaFoldDB" id="A0AAN8NFM6"/>
<gene>
    <name evidence="2" type="ORF">TWF506_000404</name>
</gene>
<evidence type="ECO:0000256" key="1">
    <source>
        <dbReference type="SAM" id="SignalP"/>
    </source>
</evidence>
<dbReference type="Proteomes" id="UP001307849">
    <property type="component" value="Unassembled WGS sequence"/>
</dbReference>
<reference evidence="2 3" key="1">
    <citation type="submission" date="2019-10" db="EMBL/GenBank/DDBJ databases">
        <authorList>
            <person name="Palmer J.M."/>
        </authorList>
    </citation>
    <scope>NUCLEOTIDE SEQUENCE [LARGE SCALE GENOMIC DNA]</scope>
    <source>
        <strain evidence="2 3">TWF506</strain>
    </source>
</reference>
<feature type="signal peptide" evidence="1">
    <location>
        <begin position="1"/>
        <end position="18"/>
    </location>
</feature>
<evidence type="ECO:0000313" key="2">
    <source>
        <dbReference type="EMBL" id="KAK6520118.1"/>
    </source>
</evidence>
<dbReference type="EMBL" id="JAVHJM010000001">
    <property type="protein sequence ID" value="KAK6520118.1"/>
    <property type="molecule type" value="Genomic_DNA"/>
</dbReference>
<keyword evidence="3" id="KW-1185">Reference proteome</keyword>
<evidence type="ECO:0000313" key="3">
    <source>
        <dbReference type="Proteomes" id="UP001307849"/>
    </source>
</evidence>
<protein>
    <submittedName>
        <fullName evidence="2">Uncharacterized protein</fullName>
    </submittedName>
</protein>
<keyword evidence="1" id="KW-0732">Signal</keyword>